<sequence length="111" mass="12271">MDKQKVGHTQQGYFKPQTDDTCHITKVLNGIELLGCSDFDHLSDLPSSCSSIAGLGKAGCYILDHLLQSTEICQGLPLEYVNSSLVSWMYNSIVLSQVTFQLMNIRNKNSS</sequence>
<evidence type="ECO:0000313" key="1">
    <source>
        <dbReference type="EnsemblMetazoa" id="tetur09g04700.1"/>
    </source>
</evidence>
<reference evidence="1" key="2">
    <citation type="submission" date="2015-06" db="UniProtKB">
        <authorList>
            <consortium name="EnsemblMetazoa"/>
        </authorList>
    </citation>
    <scope>IDENTIFICATION</scope>
</reference>
<accession>T1KDY9</accession>
<name>T1KDY9_TETUR</name>
<organism evidence="1 2">
    <name type="scientific">Tetranychus urticae</name>
    <name type="common">Two-spotted spider mite</name>
    <dbReference type="NCBI Taxonomy" id="32264"/>
    <lineage>
        <taxon>Eukaryota</taxon>
        <taxon>Metazoa</taxon>
        <taxon>Ecdysozoa</taxon>
        <taxon>Arthropoda</taxon>
        <taxon>Chelicerata</taxon>
        <taxon>Arachnida</taxon>
        <taxon>Acari</taxon>
        <taxon>Acariformes</taxon>
        <taxon>Trombidiformes</taxon>
        <taxon>Prostigmata</taxon>
        <taxon>Eleutherengona</taxon>
        <taxon>Raphignathae</taxon>
        <taxon>Tetranychoidea</taxon>
        <taxon>Tetranychidae</taxon>
        <taxon>Tetranychus</taxon>
    </lineage>
</organism>
<keyword evidence="2" id="KW-1185">Reference proteome</keyword>
<dbReference type="HOGENOM" id="CLU_2161561_0_0_1"/>
<protein>
    <submittedName>
        <fullName evidence="1">Uncharacterized protein</fullName>
    </submittedName>
</protein>
<dbReference type="EMBL" id="CAEY01002033">
    <property type="status" value="NOT_ANNOTATED_CDS"/>
    <property type="molecule type" value="Genomic_DNA"/>
</dbReference>
<dbReference type="EnsemblMetazoa" id="tetur09g04700.1">
    <property type="protein sequence ID" value="tetur09g04700.1"/>
    <property type="gene ID" value="tetur09g04700"/>
</dbReference>
<proteinExistence type="predicted"/>
<reference evidence="2" key="1">
    <citation type="submission" date="2011-08" db="EMBL/GenBank/DDBJ databases">
        <authorList>
            <person name="Rombauts S."/>
        </authorList>
    </citation>
    <scope>NUCLEOTIDE SEQUENCE</scope>
    <source>
        <strain evidence="2">London</strain>
    </source>
</reference>
<dbReference type="AlphaFoldDB" id="T1KDY9"/>
<evidence type="ECO:0000313" key="2">
    <source>
        <dbReference type="Proteomes" id="UP000015104"/>
    </source>
</evidence>
<dbReference type="Proteomes" id="UP000015104">
    <property type="component" value="Unassembled WGS sequence"/>
</dbReference>